<reference evidence="8 9" key="1">
    <citation type="submission" date="2016-10" db="EMBL/GenBank/DDBJ databases">
        <authorList>
            <person name="de Groot N.N."/>
        </authorList>
    </citation>
    <scope>NUCLEOTIDE SEQUENCE [LARGE SCALE GENOMIC DNA]</scope>
    <source>
        <strain evidence="8 9">YAD2003</strain>
    </source>
</reference>
<dbReference type="Gene3D" id="3.40.50.880">
    <property type="match status" value="1"/>
</dbReference>
<proteinExistence type="inferred from homology"/>
<dbReference type="PANTHER" id="PTHR31559">
    <property type="entry name" value="PYRIDOXAL 5'-PHOSPHATE SYNTHASE SUBUNIT SNO"/>
    <property type="match status" value="1"/>
</dbReference>
<dbReference type="Pfam" id="PF01174">
    <property type="entry name" value="SNO"/>
    <property type="match status" value="1"/>
</dbReference>
<dbReference type="GO" id="GO:0008614">
    <property type="term" value="P:pyridoxine metabolic process"/>
    <property type="evidence" value="ECO:0007669"/>
    <property type="project" value="TreeGrafter"/>
</dbReference>
<dbReference type="InterPro" id="IPR021196">
    <property type="entry name" value="PdxT/SNO_CS"/>
</dbReference>
<accession>A0A1H6LG35</accession>
<dbReference type="Proteomes" id="UP000183190">
    <property type="component" value="Unassembled WGS sequence"/>
</dbReference>
<dbReference type="PROSITE" id="PS51130">
    <property type="entry name" value="PDXT_SNO_2"/>
    <property type="match status" value="1"/>
</dbReference>
<name>A0A1H6LG35_RUMFL</name>
<evidence type="ECO:0000256" key="2">
    <source>
        <dbReference type="ARBA" id="ARBA00012918"/>
    </source>
</evidence>
<keyword evidence="8" id="KW-0808">Transferase</keyword>
<dbReference type="GO" id="GO:0042823">
    <property type="term" value="P:pyridoxal phosphate biosynthetic process"/>
    <property type="evidence" value="ECO:0007669"/>
    <property type="project" value="InterPro"/>
</dbReference>
<dbReference type="PROSITE" id="PS01236">
    <property type="entry name" value="PDXT_SNO_1"/>
    <property type="match status" value="1"/>
</dbReference>
<dbReference type="GO" id="GO:0016740">
    <property type="term" value="F:transferase activity"/>
    <property type="evidence" value="ECO:0007669"/>
    <property type="project" value="UniProtKB-KW"/>
</dbReference>
<evidence type="ECO:0000256" key="3">
    <source>
        <dbReference type="ARBA" id="ARBA00022801"/>
    </source>
</evidence>
<evidence type="ECO:0000256" key="4">
    <source>
        <dbReference type="ARBA" id="ARBA00022898"/>
    </source>
</evidence>
<evidence type="ECO:0000256" key="5">
    <source>
        <dbReference type="ARBA" id="ARBA00022962"/>
    </source>
</evidence>
<keyword evidence="4" id="KW-0663">Pyridoxal phosphate</keyword>
<evidence type="ECO:0000256" key="7">
    <source>
        <dbReference type="ARBA" id="ARBA00049534"/>
    </source>
</evidence>
<organism evidence="8 9">
    <name type="scientific">Ruminococcus flavefaciens</name>
    <dbReference type="NCBI Taxonomy" id="1265"/>
    <lineage>
        <taxon>Bacteria</taxon>
        <taxon>Bacillati</taxon>
        <taxon>Bacillota</taxon>
        <taxon>Clostridia</taxon>
        <taxon>Eubacteriales</taxon>
        <taxon>Oscillospiraceae</taxon>
        <taxon>Ruminococcus</taxon>
    </lineage>
</organism>
<dbReference type="EMBL" id="FNWV01000016">
    <property type="protein sequence ID" value="SEH84221.1"/>
    <property type="molecule type" value="Genomic_DNA"/>
</dbReference>
<keyword evidence="3" id="KW-0378">Hydrolase</keyword>
<evidence type="ECO:0000256" key="1">
    <source>
        <dbReference type="ARBA" id="ARBA00008345"/>
    </source>
</evidence>
<keyword evidence="5 8" id="KW-0315">Glutamine amidotransferase</keyword>
<comment type="catalytic activity">
    <reaction evidence="7">
        <text>L-glutamine + H2O = L-glutamate + NH4(+)</text>
        <dbReference type="Rhea" id="RHEA:15889"/>
        <dbReference type="ChEBI" id="CHEBI:15377"/>
        <dbReference type="ChEBI" id="CHEBI:28938"/>
        <dbReference type="ChEBI" id="CHEBI:29985"/>
        <dbReference type="ChEBI" id="CHEBI:58359"/>
        <dbReference type="EC" id="3.5.1.2"/>
    </reaction>
</comment>
<evidence type="ECO:0000256" key="6">
    <source>
        <dbReference type="ARBA" id="ARBA00023239"/>
    </source>
</evidence>
<dbReference type="PANTHER" id="PTHR31559:SF0">
    <property type="entry name" value="PYRIDOXAL 5'-PHOSPHATE SYNTHASE SUBUNIT SNO1-RELATED"/>
    <property type="match status" value="1"/>
</dbReference>
<dbReference type="SUPFAM" id="SSF52317">
    <property type="entry name" value="Class I glutamine amidotransferase-like"/>
    <property type="match status" value="1"/>
</dbReference>
<dbReference type="EC" id="3.5.1.2" evidence="2"/>
<evidence type="ECO:0000313" key="8">
    <source>
        <dbReference type="EMBL" id="SEH84221.1"/>
    </source>
</evidence>
<evidence type="ECO:0000313" key="9">
    <source>
        <dbReference type="Proteomes" id="UP000183190"/>
    </source>
</evidence>
<dbReference type="GO" id="GO:1903600">
    <property type="term" value="C:glutaminase complex"/>
    <property type="evidence" value="ECO:0007669"/>
    <property type="project" value="TreeGrafter"/>
</dbReference>
<gene>
    <name evidence="8" type="ORF">SAMN02910265_02997</name>
</gene>
<dbReference type="InterPro" id="IPR029062">
    <property type="entry name" value="Class_I_gatase-like"/>
</dbReference>
<comment type="similarity">
    <text evidence="1">Belongs to the glutaminase PdxT/SNO family.</text>
</comment>
<dbReference type="GO" id="GO:0004359">
    <property type="term" value="F:glutaminase activity"/>
    <property type="evidence" value="ECO:0007669"/>
    <property type="project" value="UniProtKB-EC"/>
</dbReference>
<dbReference type="GO" id="GO:0016829">
    <property type="term" value="F:lyase activity"/>
    <property type="evidence" value="ECO:0007669"/>
    <property type="project" value="UniProtKB-KW"/>
</dbReference>
<dbReference type="AlphaFoldDB" id="A0A1H6LG35"/>
<sequence length="66" mass="7119">MRIGVLAVQGAFAEHIVALEKLGAEAFEIRNTVDLSQPFGGLILPGGESTVMRKMLHDLGLFDPLK</sequence>
<dbReference type="InterPro" id="IPR002161">
    <property type="entry name" value="PdxT/SNO"/>
</dbReference>
<protein>
    <recommendedName>
        <fullName evidence="2">glutaminase</fullName>
        <ecNumber evidence="2">3.5.1.2</ecNumber>
    </recommendedName>
</protein>
<keyword evidence="6" id="KW-0456">Lyase</keyword>
<dbReference type="GO" id="GO:0005829">
    <property type="term" value="C:cytosol"/>
    <property type="evidence" value="ECO:0007669"/>
    <property type="project" value="TreeGrafter"/>
</dbReference>